<reference evidence="1 2" key="1">
    <citation type="submission" date="2020-07" db="EMBL/GenBank/DDBJ databases">
        <authorList>
            <person name="Partida-Martinez L."/>
            <person name="Huntemann M."/>
            <person name="Clum A."/>
            <person name="Wang J."/>
            <person name="Palaniappan K."/>
            <person name="Ritter S."/>
            <person name="Chen I.-M."/>
            <person name="Stamatis D."/>
            <person name="Reddy T."/>
            <person name="O'Malley R."/>
            <person name="Daum C."/>
            <person name="Shapiro N."/>
            <person name="Ivanova N."/>
            <person name="Kyrpides N."/>
            <person name="Woyke T."/>
        </authorList>
    </citation>
    <scope>NUCLEOTIDE SEQUENCE [LARGE SCALE GENOMIC DNA]</scope>
    <source>
        <strain evidence="1 2">AT2.17</strain>
    </source>
</reference>
<dbReference type="RefSeq" id="WP_179620592.1">
    <property type="nucleotide sequence ID" value="NZ_JACCBW010000003.1"/>
</dbReference>
<dbReference type="InterPro" id="IPR038389">
    <property type="entry name" value="PSMG2_sf"/>
</dbReference>
<dbReference type="EMBL" id="JACCBW010000003">
    <property type="protein sequence ID" value="NYE37956.1"/>
    <property type="molecule type" value="Genomic_DNA"/>
</dbReference>
<dbReference type="Proteomes" id="UP000549911">
    <property type="component" value="Unassembled WGS sequence"/>
</dbReference>
<accession>A0A7Y9H4U7</accession>
<dbReference type="SUPFAM" id="SSF159659">
    <property type="entry name" value="Cgl1923-like"/>
    <property type="match status" value="1"/>
</dbReference>
<keyword evidence="2" id="KW-1185">Reference proteome</keyword>
<evidence type="ECO:0008006" key="3">
    <source>
        <dbReference type="Google" id="ProtNLM"/>
    </source>
</evidence>
<dbReference type="Pfam" id="PF09754">
    <property type="entry name" value="PAC2"/>
    <property type="match status" value="1"/>
</dbReference>
<dbReference type="AlphaFoldDB" id="A0A7Y9H4U7"/>
<reference evidence="1 2" key="2">
    <citation type="submission" date="2020-08" db="EMBL/GenBank/DDBJ databases">
        <title>The Agave Microbiome: Exploring the role of microbial communities in plant adaptations to desert environments.</title>
        <authorList>
            <person name="Partida-Martinez L.P."/>
        </authorList>
    </citation>
    <scope>NUCLEOTIDE SEQUENCE [LARGE SCALE GENOMIC DNA]</scope>
    <source>
        <strain evidence="1 2">AT2.17</strain>
    </source>
</reference>
<sequence length="323" mass="35191">MAERLVHIVDDAEVLADAGDLTMVVVLTGFLDAGKAAELAARHLADLADPAGGRSDGKVVATFDVDALHDYRARRPPLTFVRDHYADYEAPRLVVRTLRDTGGTPFLLLAGPEPDIRWEAFARAVREVVDHFGVSRVVSMGAVPMAVPHTRPIAITPHANRPELVPGESPWQGELRVPASAQALLEIRLGEWGVDALGFVAHIPHYLAQMEYPQAALVLLEHLEIGGRLTIDLSDLREAAQITETEVDRYLSANDEVGEVVRGLEQQYDSFREAEARGSSLLAGDEPLPTGEEIGSAFEAFLADLDDRPKGDAGDDDQGWEER</sequence>
<proteinExistence type="predicted"/>
<dbReference type="PIRSF" id="PIRSF028754">
    <property type="entry name" value="UCP028754"/>
    <property type="match status" value="1"/>
</dbReference>
<name>A0A7Y9H4U7_9ACTN</name>
<dbReference type="InterPro" id="IPR008492">
    <property type="entry name" value="Rv2714-like"/>
</dbReference>
<dbReference type="InterPro" id="IPR019151">
    <property type="entry name" value="Proteasome_assmbl_chaperone_2"/>
</dbReference>
<evidence type="ECO:0000313" key="1">
    <source>
        <dbReference type="EMBL" id="NYE37956.1"/>
    </source>
</evidence>
<protein>
    <recommendedName>
        <fullName evidence="3">PAC2 family protein</fullName>
    </recommendedName>
</protein>
<dbReference type="Gene3D" id="1.10.287.100">
    <property type="match status" value="1"/>
</dbReference>
<comment type="caution">
    <text evidence="1">The sequence shown here is derived from an EMBL/GenBank/DDBJ whole genome shotgun (WGS) entry which is preliminary data.</text>
</comment>
<gene>
    <name evidence="1" type="ORF">F4692_003101</name>
</gene>
<organism evidence="1 2">
    <name type="scientific">Nocardioides cavernae</name>
    <dbReference type="NCBI Taxonomy" id="1921566"/>
    <lineage>
        <taxon>Bacteria</taxon>
        <taxon>Bacillati</taxon>
        <taxon>Actinomycetota</taxon>
        <taxon>Actinomycetes</taxon>
        <taxon>Propionibacteriales</taxon>
        <taxon>Nocardioidaceae</taxon>
        <taxon>Nocardioides</taxon>
    </lineage>
</organism>
<dbReference type="Gene3D" id="3.40.50.10900">
    <property type="entry name" value="PAC-like subunit"/>
    <property type="match status" value="1"/>
</dbReference>
<evidence type="ECO:0000313" key="2">
    <source>
        <dbReference type="Proteomes" id="UP000549911"/>
    </source>
</evidence>